<proteinExistence type="predicted"/>
<dbReference type="AlphaFoldDB" id="A0A0G3GXS5"/>
<dbReference type="EMBL" id="CP011542">
    <property type="protein sequence ID" value="AKK05974.1"/>
    <property type="molecule type" value="Genomic_DNA"/>
</dbReference>
<dbReference type="GO" id="GO:0005886">
    <property type="term" value="C:plasma membrane"/>
    <property type="evidence" value="ECO:0007669"/>
    <property type="project" value="TreeGrafter"/>
</dbReference>
<evidence type="ECO:0000256" key="1">
    <source>
        <dbReference type="ARBA" id="ARBA00004141"/>
    </source>
</evidence>
<keyword evidence="4 5" id="KW-0472">Membrane</keyword>
<dbReference type="Gene3D" id="2.40.50.140">
    <property type="entry name" value="Nucleic acid-binding proteins"/>
    <property type="match status" value="1"/>
</dbReference>
<evidence type="ECO:0000256" key="4">
    <source>
        <dbReference type="ARBA" id="ARBA00023136"/>
    </source>
</evidence>
<comment type="subcellular location">
    <subcellularLocation>
        <location evidence="1">Membrane</location>
        <topology evidence="1">Multi-pass membrane protein</topology>
    </subcellularLocation>
</comment>
<keyword evidence="2 5" id="KW-0812">Transmembrane</keyword>
<evidence type="ECO:0000259" key="6">
    <source>
        <dbReference type="Pfam" id="PF01957"/>
    </source>
</evidence>
<feature type="transmembrane region" description="Helical" evidence="5">
    <location>
        <begin position="41"/>
        <end position="63"/>
    </location>
</feature>
<evidence type="ECO:0000256" key="2">
    <source>
        <dbReference type="ARBA" id="ARBA00022692"/>
    </source>
</evidence>
<dbReference type="KEGG" id="cmv:CMUST_08250"/>
<dbReference type="SUPFAM" id="SSF141322">
    <property type="entry name" value="NfeD domain-like"/>
    <property type="match status" value="1"/>
</dbReference>
<keyword evidence="3 5" id="KW-1133">Transmembrane helix</keyword>
<evidence type="ECO:0000256" key="3">
    <source>
        <dbReference type="ARBA" id="ARBA00022989"/>
    </source>
</evidence>
<evidence type="ECO:0000313" key="8">
    <source>
        <dbReference type="Proteomes" id="UP000035199"/>
    </source>
</evidence>
<protein>
    <submittedName>
        <fullName evidence="7">Membrane protein implicated in regulation of membrane protease activity</fullName>
    </submittedName>
</protein>
<keyword evidence="7" id="KW-0645">Protease</keyword>
<reference evidence="8" key="2">
    <citation type="submission" date="2015-05" db="EMBL/GenBank/DDBJ databases">
        <title>Complete genome sequence of Corynebacterium mustelae DSM 45274, isolated from various tissues of a male ferret with lethal sepsis.</title>
        <authorList>
            <person name="Ruckert C."/>
            <person name="Albersmeier A."/>
            <person name="Winkler A."/>
            <person name="Tauch A."/>
        </authorList>
    </citation>
    <scope>NUCLEOTIDE SEQUENCE [LARGE SCALE GENOMIC DNA]</scope>
    <source>
        <strain evidence="8">DSM 45274</strain>
    </source>
</reference>
<dbReference type="InterPro" id="IPR012340">
    <property type="entry name" value="NA-bd_OB-fold"/>
</dbReference>
<dbReference type="PATRIC" id="fig|571915.4.peg.1753"/>
<feature type="domain" description="NfeD-like C-terminal" evidence="6">
    <location>
        <begin position="82"/>
        <end position="140"/>
    </location>
</feature>
<dbReference type="Pfam" id="PF01957">
    <property type="entry name" value="NfeD"/>
    <property type="match status" value="1"/>
</dbReference>
<dbReference type="InterPro" id="IPR052165">
    <property type="entry name" value="Membrane_assoc_protease"/>
</dbReference>
<dbReference type="InterPro" id="IPR002810">
    <property type="entry name" value="NfeD-like_C"/>
</dbReference>
<evidence type="ECO:0000256" key="5">
    <source>
        <dbReference type="SAM" id="Phobius"/>
    </source>
</evidence>
<dbReference type="STRING" id="571915.CMUST_08250"/>
<keyword evidence="8" id="KW-1185">Reference proteome</keyword>
<dbReference type="OrthoDB" id="9792945at2"/>
<gene>
    <name evidence="7" type="ORF">CMUST_08250</name>
</gene>
<name>A0A0G3GXS5_9CORY</name>
<keyword evidence="7" id="KW-0378">Hydrolase</keyword>
<dbReference type="PANTHER" id="PTHR33507:SF3">
    <property type="entry name" value="INNER MEMBRANE PROTEIN YBBJ"/>
    <property type="match status" value="1"/>
</dbReference>
<dbReference type="Proteomes" id="UP000035199">
    <property type="component" value="Chromosome"/>
</dbReference>
<sequence>MGVLIWLIAGLLLIGTELLVGELTLLMLGLAAVGTAGVAAFGIPLGAEVAVFAVLSLSFLFFLKPMLKRHMVKEPVLDTSVKALEGSTGVVLETVSGDTGQIRLDGSIWSARSLDPNHSFTEGERVSVVSIDGSTAIIWKEI</sequence>
<dbReference type="PANTHER" id="PTHR33507">
    <property type="entry name" value="INNER MEMBRANE PROTEIN YBBJ"/>
    <property type="match status" value="1"/>
</dbReference>
<organism evidence="7 8">
    <name type="scientific">Corynebacterium mustelae</name>
    <dbReference type="NCBI Taxonomy" id="571915"/>
    <lineage>
        <taxon>Bacteria</taxon>
        <taxon>Bacillati</taxon>
        <taxon>Actinomycetota</taxon>
        <taxon>Actinomycetes</taxon>
        <taxon>Mycobacteriales</taxon>
        <taxon>Corynebacteriaceae</taxon>
        <taxon>Corynebacterium</taxon>
    </lineage>
</organism>
<accession>A0A0G3GXS5</accession>
<dbReference type="GO" id="GO:0008233">
    <property type="term" value="F:peptidase activity"/>
    <property type="evidence" value="ECO:0007669"/>
    <property type="project" value="UniProtKB-KW"/>
</dbReference>
<reference evidence="7 8" key="1">
    <citation type="journal article" date="2015" name="Genome Announc.">
        <title>Complete Genome Sequence of the Type Strain Corynebacterium mustelae DSM 45274, Isolated from Various Tissues of a Male Ferret with Lethal Sepsis.</title>
        <authorList>
            <person name="Ruckert C."/>
            <person name="Eimer J."/>
            <person name="Winkler A."/>
            <person name="Tauch A."/>
        </authorList>
    </citation>
    <scope>NUCLEOTIDE SEQUENCE [LARGE SCALE GENOMIC DNA]</scope>
    <source>
        <strain evidence="7 8">DSM 45274</strain>
    </source>
</reference>
<dbReference type="RefSeq" id="WP_047262091.1">
    <property type="nucleotide sequence ID" value="NZ_CP011542.1"/>
</dbReference>
<evidence type="ECO:0000313" key="7">
    <source>
        <dbReference type="EMBL" id="AKK05974.1"/>
    </source>
</evidence>
<dbReference type="GO" id="GO:0006508">
    <property type="term" value="P:proteolysis"/>
    <property type="evidence" value="ECO:0007669"/>
    <property type="project" value="UniProtKB-KW"/>
</dbReference>